<keyword evidence="6" id="KW-0508">mRNA splicing</keyword>
<dbReference type="SUPFAM" id="SSF47938">
    <property type="entry name" value="Functional domain of the splicing factor Prp18"/>
    <property type="match status" value="1"/>
</dbReference>
<feature type="domain" description="Prp18" evidence="9">
    <location>
        <begin position="194"/>
        <end position="332"/>
    </location>
</feature>
<evidence type="ECO:0000313" key="11">
    <source>
        <dbReference type="EMBL" id="SPO04510.1"/>
    </source>
</evidence>
<dbReference type="GO" id="GO:0034220">
    <property type="term" value="P:monoatomic ion transmembrane transport"/>
    <property type="evidence" value="ECO:0007669"/>
    <property type="project" value="UniProtKB-KW"/>
</dbReference>
<evidence type="ECO:0000313" key="12">
    <source>
        <dbReference type="Proteomes" id="UP001187682"/>
    </source>
</evidence>
<evidence type="ECO:0000256" key="5">
    <source>
        <dbReference type="ARBA" id="ARBA00022728"/>
    </source>
</evidence>
<dbReference type="GO" id="GO:0005682">
    <property type="term" value="C:U5 snRNP"/>
    <property type="evidence" value="ECO:0007669"/>
    <property type="project" value="TreeGrafter"/>
</dbReference>
<dbReference type="InterPro" id="IPR004098">
    <property type="entry name" value="Prp18"/>
</dbReference>
<dbReference type="GO" id="GO:0000350">
    <property type="term" value="P:generation of catalytic spliceosome for second transesterification step"/>
    <property type="evidence" value="ECO:0007669"/>
    <property type="project" value="TreeGrafter"/>
</dbReference>
<feature type="region of interest" description="Disordered" evidence="8">
    <location>
        <begin position="1"/>
        <end position="123"/>
    </location>
</feature>
<reference evidence="11" key="1">
    <citation type="submission" date="2018-03" db="EMBL/GenBank/DDBJ databases">
        <authorList>
            <person name="Guldener U."/>
        </authorList>
    </citation>
    <scope>NUCLEOTIDE SEQUENCE</scope>
</reference>
<keyword evidence="7" id="KW-0539">Nucleus</keyword>
<accession>A0AAE8N459</accession>
<keyword evidence="5" id="KW-0747">Spliceosome</keyword>
<keyword evidence="11" id="KW-0406">Ion transport</keyword>
<dbReference type="Proteomes" id="UP001187682">
    <property type="component" value="Unassembled WGS sequence"/>
</dbReference>
<keyword evidence="12" id="KW-1185">Reference proteome</keyword>
<evidence type="ECO:0000256" key="4">
    <source>
        <dbReference type="ARBA" id="ARBA00022664"/>
    </source>
</evidence>
<dbReference type="InterPro" id="IPR014906">
    <property type="entry name" value="PRP4-like"/>
</dbReference>
<dbReference type="GO" id="GO:0071021">
    <property type="term" value="C:U2-type post-spliceosomal complex"/>
    <property type="evidence" value="ECO:0007669"/>
    <property type="project" value="TreeGrafter"/>
</dbReference>
<dbReference type="FunFam" id="1.20.940.10:FF:000008">
    <property type="entry name" value="Related to potassium channel regulatory factor"/>
    <property type="match status" value="1"/>
</dbReference>
<dbReference type="EMBL" id="ONZQ02000010">
    <property type="protein sequence ID" value="SPO04510.1"/>
    <property type="molecule type" value="Genomic_DNA"/>
</dbReference>
<evidence type="ECO:0000256" key="6">
    <source>
        <dbReference type="ARBA" id="ARBA00023187"/>
    </source>
</evidence>
<evidence type="ECO:0000256" key="8">
    <source>
        <dbReference type="SAM" id="MobiDB-lite"/>
    </source>
</evidence>
<feature type="compositionally biased region" description="Basic and acidic residues" evidence="8">
    <location>
        <begin position="22"/>
        <end position="34"/>
    </location>
</feature>
<comment type="caution">
    <text evidence="11">The sequence shown here is derived from an EMBL/GenBank/DDBJ whole genome shotgun (WGS) entry which is preliminary data.</text>
</comment>
<proteinExistence type="inferred from homology"/>
<feature type="compositionally biased region" description="Basic and acidic residues" evidence="8">
    <location>
        <begin position="53"/>
        <end position="90"/>
    </location>
</feature>
<dbReference type="InterPro" id="IPR036285">
    <property type="entry name" value="PRP4-like_sf"/>
</dbReference>
<evidence type="ECO:0000259" key="10">
    <source>
        <dbReference type="Pfam" id="PF08799"/>
    </source>
</evidence>
<keyword evidence="4" id="KW-0507">mRNA processing</keyword>
<dbReference type="GO" id="GO:0046540">
    <property type="term" value="C:U4/U6 x U5 tri-snRNP complex"/>
    <property type="evidence" value="ECO:0007669"/>
    <property type="project" value="TreeGrafter"/>
</dbReference>
<protein>
    <recommendedName>
        <fullName evidence="3">Pre-mRNA-splicing factor 18</fullName>
    </recommendedName>
</protein>
<dbReference type="InterPro" id="IPR039979">
    <property type="entry name" value="PRPF18"/>
</dbReference>
<dbReference type="AlphaFoldDB" id="A0AAE8N459"/>
<gene>
    <name evidence="11" type="ORF">DNG_07195</name>
</gene>
<organism evidence="11 12">
    <name type="scientific">Cephalotrichum gorgonifer</name>
    <dbReference type="NCBI Taxonomy" id="2041049"/>
    <lineage>
        <taxon>Eukaryota</taxon>
        <taxon>Fungi</taxon>
        <taxon>Dikarya</taxon>
        <taxon>Ascomycota</taxon>
        <taxon>Pezizomycotina</taxon>
        <taxon>Sordariomycetes</taxon>
        <taxon>Hypocreomycetidae</taxon>
        <taxon>Microascales</taxon>
        <taxon>Microascaceae</taxon>
        <taxon>Cephalotrichum</taxon>
    </lineage>
</organism>
<dbReference type="Gene3D" id="4.10.280.110">
    <property type="entry name" value="Pre-mRNA processing factor 4 domain"/>
    <property type="match status" value="1"/>
</dbReference>
<sequence length="341" mass="38937">MDFDSLLSAELSKPRPSKKFARRGDIEAERRAAYEAEQAALEEKRAAKVAAKRKAEQEAEEEARAREEKRARLGEESRRRREEEEKEAERKRRKRLGLPELKEAEETEEALGEGEEDVPEEELRGKLRLLGEPAALFGEGHAERVRRLRRLGVVVTDGPVPTTLEPVGEKEMKVDGTVPEDKAGRRFLFRQLASYFTLVLTEYEIAMEREKRDTNTSRTAYNAMVQTRESLKPLFRKFEKDDLDPTILTPIVEIVKAAQERRYVDANNGYLRLSIGKAAWPIGVTMVGIHERSAREKLHTGTAKGHVLGDEVTRKFLQGIKRCLTFAQARWPPTDIMQLMG</sequence>
<evidence type="ECO:0000256" key="2">
    <source>
        <dbReference type="ARBA" id="ARBA00008137"/>
    </source>
</evidence>
<evidence type="ECO:0000256" key="3">
    <source>
        <dbReference type="ARBA" id="ARBA00018242"/>
    </source>
</evidence>
<comment type="similarity">
    <text evidence="2">Belongs to the PRP18 family.</text>
</comment>
<dbReference type="SUPFAM" id="SSF158230">
    <property type="entry name" value="PRP4-like"/>
    <property type="match status" value="1"/>
</dbReference>
<feature type="domain" description="Pre-mRNA processing factor 4 (PRP4)-like" evidence="10">
    <location>
        <begin position="124"/>
        <end position="151"/>
    </location>
</feature>
<keyword evidence="11" id="KW-0407">Ion channel</keyword>
<dbReference type="PANTHER" id="PTHR13007">
    <property type="entry name" value="PRE-MRNA SPLICING FACTOR-RELATED"/>
    <property type="match status" value="1"/>
</dbReference>
<evidence type="ECO:0000256" key="1">
    <source>
        <dbReference type="ARBA" id="ARBA00004123"/>
    </source>
</evidence>
<keyword evidence="11" id="KW-0813">Transport</keyword>
<dbReference type="Pfam" id="PF02840">
    <property type="entry name" value="Prp18"/>
    <property type="match status" value="1"/>
</dbReference>
<evidence type="ECO:0000259" key="9">
    <source>
        <dbReference type="Pfam" id="PF02840"/>
    </source>
</evidence>
<evidence type="ECO:0000256" key="7">
    <source>
        <dbReference type="ARBA" id="ARBA00023242"/>
    </source>
</evidence>
<dbReference type="Gene3D" id="1.20.940.10">
    <property type="entry name" value="Functional domain of the splicing factor Prp18"/>
    <property type="match status" value="1"/>
</dbReference>
<feature type="compositionally biased region" description="Acidic residues" evidence="8">
    <location>
        <begin position="103"/>
        <end position="120"/>
    </location>
</feature>
<name>A0AAE8N459_9PEZI</name>
<dbReference type="PANTHER" id="PTHR13007:SF19">
    <property type="entry name" value="PRE-MRNA-SPLICING FACTOR 18"/>
    <property type="match status" value="1"/>
</dbReference>
<comment type="subcellular location">
    <subcellularLocation>
        <location evidence="1">Nucleus</location>
    </subcellularLocation>
</comment>
<dbReference type="Pfam" id="PF08799">
    <property type="entry name" value="PRP4"/>
    <property type="match status" value="1"/>
</dbReference>